<keyword evidence="2" id="KW-1185">Reference proteome</keyword>
<name>A0ABV4BS19_9CLOT</name>
<accession>A0ABV4BS19</accession>
<organism evidence="1 2">
    <name type="scientific">Clostridium moutaii</name>
    <dbReference type="NCBI Taxonomy" id="3240932"/>
    <lineage>
        <taxon>Bacteria</taxon>
        <taxon>Bacillati</taxon>
        <taxon>Bacillota</taxon>
        <taxon>Clostridia</taxon>
        <taxon>Eubacteriales</taxon>
        <taxon>Clostridiaceae</taxon>
        <taxon>Clostridium</taxon>
    </lineage>
</organism>
<dbReference type="Pfam" id="PF14354">
    <property type="entry name" value="Lar_restr_allev"/>
    <property type="match status" value="1"/>
</dbReference>
<sequence>MEKMKECPFCGGEAKIAIWEHGYIPVCKECPAMIKPLVAFRTEEEAIRAWNIRK</sequence>
<dbReference type="Proteomes" id="UP001564657">
    <property type="component" value="Unassembled WGS sequence"/>
</dbReference>
<dbReference type="RefSeq" id="WP_369705472.1">
    <property type="nucleotide sequence ID" value="NZ_JBGEWD010000021.1"/>
</dbReference>
<evidence type="ECO:0000313" key="2">
    <source>
        <dbReference type="Proteomes" id="UP001564657"/>
    </source>
</evidence>
<comment type="caution">
    <text evidence="1">The sequence shown here is derived from an EMBL/GenBank/DDBJ whole genome shotgun (WGS) entry which is preliminary data.</text>
</comment>
<reference evidence="1 2" key="1">
    <citation type="submission" date="2024-08" db="EMBL/GenBank/DDBJ databases">
        <title>Clostridium lapicellarii sp. nov., and Clostridium renhuaiense sp. nov., two species isolated from the mud in a fermentation cellar used for producing sauce-flavour Chinese liquors.</title>
        <authorList>
            <person name="Yang F."/>
            <person name="Wang H."/>
            <person name="Chen L.Q."/>
            <person name="Zhou N."/>
            <person name="Lu J.J."/>
            <person name="Pu X.X."/>
            <person name="Wan B."/>
            <person name="Wang L."/>
            <person name="Liu S.J."/>
        </authorList>
    </citation>
    <scope>NUCLEOTIDE SEQUENCE [LARGE SCALE GENOMIC DNA]</scope>
    <source>
        <strain evidence="1 2">MT-5</strain>
    </source>
</reference>
<dbReference type="EMBL" id="JBGEWD010000021">
    <property type="protein sequence ID" value="MEY8001579.1"/>
    <property type="molecule type" value="Genomic_DNA"/>
</dbReference>
<evidence type="ECO:0000313" key="1">
    <source>
        <dbReference type="EMBL" id="MEY8001579.1"/>
    </source>
</evidence>
<protein>
    <submittedName>
        <fullName evidence="1">Lar family restriction alleviation protein</fullName>
    </submittedName>
</protein>
<proteinExistence type="predicted"/>
<gene>
    <name evidence="1" type="ORF">AB8U03_15525</name>
</gene>